<feature type="domain" description="DNA replication regulator Sld3 C-terminal" evidence="2">
    <location>
        <begin position="243"/>
        <end position="521"/>
    </location>
</feature>
<feature type="compositionally biased region" description="Polar residues" evidence="1">
    <location>
        <begin position="549"/>
        <end position="558"/>
    </location>
</feature>
<name>K0KGK4_WICCF</name>
<evidence type="ECO:0000313" key="4">
    <source>
        <dbReference type="Proteomes" id="UP000009328"/>
    </source>
</evidence>
<sequence>MSDAAQDGDSGTGSTGGLVKISCGAQEEPLFLALLGPIPLNIGDVSNKVNHLQPSNKYQLINNNKSRVFKSNSTELKKKSNETSLVKLTVHSKDQYGLLTNLNHDYYIINYLNDPMDINQNSIMEPIKQSNDMIRHWSIQLPKEKQNNLKLSMTPPTEGSPVKSTNLPQEESEITTDPFDYFLDRYFDNLYLLTTPLTFFTKSTFTRLLTLCSSKEEYKSILEQFIIDQEFFDNRHLMSNNGILNSNLLYEKEDIYRKSFIQKSLNLIDFDIHSASNTETNKTLSNVLNNFKIRELHLQILLLLELIHVYDRDNVKFFKKPNKKKSLTKKSLVGRRKITPTINGSAIANTENNKLEKLTHNQNLDVYIDKLCIWNVLMGSSSSSTDNSTSKFLSYIVIPFFNKKCPNSVKHMLKKIKGPSFKTKSTTSKSKSSSSSSSSLSKSEKPSLKRSASISSSAASGSLSEIKRPSLSRTSSNVKLEDIQELKLSLSRSNSDLQNLKRTTSFNASQLSKRQVDMSLPVIPAEPETNTLKRNSSIFNRVGKKLPTFKSNSHNTLTSFSQPQQPSMSFSQVEATPQKPVKYIDSLNQATPKDTITTQVTSSSPIEYAKTPKVVQTPTVIRSSVRRPGEPLDFANPEDVQLLGSPMSKGARRRLFAPSK</sequence>
<dbReference type="Pfam" id="PF08639">
    <property type="entry name" value="Sld3_STD"/>
    <property type="match status" value="1"/>
</dbReference>
<feature type="compositionally biased region" description="Basic residues" evidence="1">
    <location>
        <begin position="650"/>
        <end position="660"/>
    </location>
</feature>
<proteinExistence type="predicted"/>
<dbReference type="HOGENOM" id="CLU_415737_0_0_1"/>
<dbReference type="Gene3D" id="1.20.58.2130">
    <property type="match status" value="1"/>
</dbReference>
<dbReference type="PANTHER" id="PTHR28067:SF1">
    <property type="entry name" value="DNA REPLICATION REGULATOR SLD3"/>
    <property type="match status" value="1"/>
</dbReference>
<reference evidence="3 4" key="1">
    <citation type="journal article" date="2012" name="Eukaryot. Cell">
        <title>Draft genome sequence of Wickerhamomyces ciferrii NRRL Y-1031 F-60-10.</title>
        <authorList>
            <person name="Schneider J."/>
            <person name="Andrea H."/>
            <person name="Blom J."/>
            <person name="Jaenicke S."/>
            <person name="Ruckert C."/>
            <person name="Schorsch C."/>
            <person name="Szczepanowski R."/>
            <person name="Farwick M."/>
            <person name="Goesmann A."/>
            <person name="Puhler A."/>
            <person name="Schaffer S."/>
            <person name="Tauch A."/>
            <person name="Kohler T."/>
            <person name="Brinkrolf K."/>
        </authorList>
    </citation>
    <scope>NUCLEOTIDE SEQUENCE [LARGE SCALE GENOMIC DNA]</scope>
    <source>
        <strain evidence="4">ATCC 14091 / BCRC 22168 / CBS 111 / JCM 3599 / NBRC 0793 / NRRL Y-1031 F-60-10</strain>
    </source>
</reference>
<feature type="region of interest" description="Disordered" evidence="1">
    <location>
        <begin position="420"/>
        <end position="454"/>
    </location>
</feature>
<dbReference type="GO" id="GO:0031261">
    <property type="term" value="C:DNA replication preinitiation complex"/>
    <property type="evidence" value="ECO:0007669"/>
    <property type="project" value="TreeGrafter"/>
</dbReference>
<organism evidence="3 4">
    <name type="scientific">Wickerhamomyces ciferrii (strain ATCC 14091 / BCRC 22168 / CBS 111 / JCM 3599 / NBRC 0793 / NRRL Y-1031 F-60-10)</name>
    <name type="common">Yeast</name>
    <name type="synonym">Pichia ciferrii</name>
    <dbReference type="NCBI Taxonomy" id="1206466"/>
    <lineage>
        <taxon>Eukaryota</taxon>
        <taxon>Fungi</taxon>
        <taxon>Dikarya</taxon>
        <taxon>Ascomycota</taxon>
        <taxon>Saccharomycotina</taxon>
        <taxon>Saccharomycetes</taxon>
        <taxon>Phaffomycetales</taxon>
        <taxon>Wickerhamomycetaceae</taxon>
        <taxon>Wickerhamomyces</taxon>
    </lineage>
</organism>
<feature type="region of interest" description="Disordered" evidence="1">
    <location>
        <begin position="627"/>
        <end position="660"/>
    </location>
</feature>
<feature type="compositionally biased region" description="Low complexity" evidence="1">
    <location>
        <begin position="559"/>
        <end position="569"/>
    </location>
</feature>
<dbReference type="FunCoup" id="K0KGK4">
    <property type="interactions" value="95"/>
</dbReference>
<dbReference type="PANTHER" id="PTHR28067">
    <property type="entry name" value="DNA REPLICATION REGULATOR SLD3"/>
    <property type="match status" value="1"/>
</dbReference>
<feature type="region of interest" description="Disordered" evidence="1">
    <location>
        <begin position="547"/>
        <end position="569"/>
    </location>
</feature>
<dbReference type="eggNOG" id="ENOG502RE09">
    <property type="taxonomic scope" value="Eukaryota"/>
</dbReference>
<evidence type="ECO:0000256" key="1">
    <source>
        <dbReference type="SAM" id="MobiDB-lite"/>
    </source>
</evidence>
<evidence type="ECO:0000313" key="3">
    <source>
        <dbReference type="EMBL" id="CCH40564.1"/>
    </source>
</evidence>
<comment type="caution">
    <text evidence="3">The sequence shown here is derived from an EMBL/GenBank/DDBJ whole genome shotgun (WGS) entry which is preliminary data.</text>
</comment>
<dbReference type="Proteomes" id="UP000009328">
    <property type="component" value="Unassembled WGS sequence"/>
</dbReference>
<accession>K0KGK4</accession>
<dbReference type="GO" id="GO:0006270">
    <property type="term" value="P:DNA replication initiation"/>
    <property type="evidence" value="ECO:0007669"/>
    <property type="project" value="InterPro"/>
</dbReference>
<protein>
    <submittedName>
        <fullName evidence="3">Arginine-glutamic acid dipeptide repeats protein</fullName>
    </submittedName>
</protein>
<evidence type="ECO:0000259" key="2">
    <source>
        <dbReference type="Pfam" id="PF08639"/>
    </source>
</evidence>
<dbReference type="AlphaFoldDB" id="K0KGK4"/>
<feature type="compositionally biased region" description="Low complexity" evidence="1">
    <location>
        <begin position="420"/>
        <end position="441"/>
    </location>
</feature>
<dbReference type="EMBL" id="CAIF01000001">
    <property type="protein sequence ID" value="CCH40564.1"/>
    <property type="molecule type" value="Genomic_DNA"/>
</dbReference>
<dbReference type="InterPro" id="IPR042511">
    <property type="entry name" value="Sld3"/>
</dbReference>
<dbReference type="InterPro" id="IPR013948">
    <property type="entry name" value="DNA_replication_reg_Sld3_C"/>
</dbReference>
<dbReference type="STRING" id="1206466.K0KGK4"/>
<keyword evidence="4" id="KW-1185">Reference proteome</keyword>
<gene>
    <name evidence="3" type="ORF">BN7_97</name>
</gene>
<dbReference type="InParanoid" id="K0KGK4"/>